<keyword evidence="4" id="KW-1185">Reference proteome</keyword>
<comment type="caution">
    <text evidence="3">The sequence shown here is derived from an EMBL/GenBank/DDBJ whole genome shotgun (WGS) entry which is preliminary data.</text>
</comment>
<name>A0A7I8WBX2_9ANNE</name>
<dbReference type="Proteomes" id="UP000549394">
    <property type="component" value="Unassembled WGS sequence"/>
</dbReference>
<protein>
    <submittedName>
        <fullName evidence="3">DgyrCDS13855</fullName>
    </submittedName>
</protein>
<organism evidence="3 4">
    <name type="scientific">Dimorphilus gyrociliatus</name>
    <dbReference type="NCBI Taxonomy" id="2664684"/>
    <lineage>
        <taxon>Eukaryota</taxon>
        <taxon>Metazoa</taxon>
        <taxon>Spiralia</taxon>
        <taxon>Lophotrochozoa</taxon>
        <taxon>Annelida</taxon>
        <taxon>Polychaeta</taxon>
        <taxon>Polychaeta incertae sedis</taxon>
        <taxon>Dinophilidae</taxon>
        <taxon>Dimorphilus</taxon>
    </lineage>
</organism>
<evidence type="ECO:0000256" key="1">
    <source>
        <dbReference type="ARBA" id="ARBA00023180"/>
    </source>
</evidence>
<sequence>MCEHNSSKYQSLASKNYTILEKDGAIFLRYKQENSKLVLVQLECGKTEEFKINDHPTDDKYAFSLFGPTLCAKKSEDKNTGISFGSVLCILFFIGVIIYLIGGFCFKRFITGAQGIEQIPNVEFWKTVPGLMKKSIDEQPGLP</sequence>
<keyword evidence="1" id="KW-0325">Glycoprotein</keyword>
<dbReference type="PANTHER" id="PTHR15071:SF0">
    <property type="entry name" value="MANNOSE 6-PHOSPHATE RECEPTOR-LIKE PROTEIN 1"/>
    <property type="match status" value="1"/>
</dbReference>
<feature type="transmembrane region" description="Helical" evidence="2">
    <location>
        <begin position="82"/>
        <end position="106"/>
    </location>
</feature>
<keyword evidence="2" id="KW-1133">Transmembrane helix</keyword>
<gene>
    <name evidence="3" type="ORF">DGYR_LOCUS12999</name>
</gene>
<proteinExistence type="predicted"/>
<dbReference type="PANTHER" id="PTHR15071">
    <property type="entry name" value="MANNOSE-6-PHOSPHATE RECEPTOR FAMILY MEMBER"/>
    <property type="match status" value="1"/>
</dbReference>
<reference evidence="3 4" key="1">
    <citation type="submission" date="2020-08" db="EMBL/GenBank/DDBJ databases">
        <authorList>
            <person name="Hejnol A."/>
        </authorList>
    </citation>
    <scope>NUCLEOTIDE SEQUENCE [LARGE SCALE GENOMIC DNA]</scope>
</reference>
<keyword evidence="2" id="KW-0472">Membrane</keyword>
<dbReference type="Pfam" id="PF02157">
    <property type="entry name" value="Man-6-P_recep"/>
    <property type="match status" value="1"/>
</dbReference>
<dbReference type="OrthoDB" id="29460at2759"/>
<keyword evidence="2" id="KW-0812">Transmembrane</keyword>
<dbReference type="AlphaFoldDB" id="A0A7I8WBX2"/>
<accession>A0A7I8WBX2</accession>
<dbReference type="GO" id="GO:0000139">
    <property type="term" value="C:Golgi membrane"/>
    <property type="evidence" value="ECO:0007669"/>
    <property type="project" value="UniProtKB-SubCell"/>
</dbReference>
<dbReference type="EMBL" id="CAJFCJ010000028">
    <property type="protein sequence ID" value="CAD5125653.1"/>
    <property type="molecule type" value="Genomic_DNA"/>
</dbReference>
<dbReference type="GO" id="GO:0005802">
    <property type="term" value="C:trans-Golgi network"/>
    <property type="evidence" value="ECO:0007669"/>
    <property type="project" value="TreeGrafter"/>
</dbReference>
<dbReference type="InterPro" id="IPR028927">
    <property type="entry name" value="Man-6-P_rcpt"/>
</dbReference>
<evidence type="ECO:0000313" key="4">
    <source>
        <dbReference type="Proteomes" id="UP000549394"/>
    </source>
</evidence>
<evidence type="ECO:0000313" key="3">
    <source>
        <dbReference type="EMBL" id="CAD5125653.1"/>
    </source>
</evidence>
<evidence type="ECO:0000256" key="2">
    <source>
        <dbReference type="SAM" id="Phobius"/>
    </source>
</evidence>